<organism evidence="1">
    <name type="scientific">uncultured Sphingopyxis sp</name>
    <dbReference type="NCBI Taxonomy" id="310581"/>
    <lineage>
        <taxon>Bacteria</taxon>
        <taxon>Pseudomonadati</taxon>
        <taxon>Pseudomonadota</taxon>
        <taxon>Alphaproteobacteria</taxon>
        <taxon>Sphingomonadales</taxon>
        <taxon>Sphingomonadaceae</taxon>
        <taxon>Sphingopyxis</taxon>
        <taxon>environmental samples</taxon>
    </lineage>
</organism>
<dbReference type="AlphaFoldDB" id="A0A1Y5PX40"/>
<sequence>MLLMLLIIGYLFAYGEFPSVSAT</sequence>
<accession>A0A1Y5PX40</accession>
<evidence type="ECO:0000313" key="1">
    <source>
        <dbReference type="EMBL" id="SBV33185.1"/>
    </source>
</evidence>
<protein>
    <submittedName>
        <fullName evidence="1">Uncharacterized protein</fullName>
    </submittedName>
</protein>
<gene>
    <name evidence="1" type="ORF">SPPYR_2065</name>
</gene>
<reference evidence="1" key="1">
    <citation type="submission" date="2016-03" db="EMBL/GenBank/DDBJ databases">
        <authorList>
            <person name="Ploux O."/>
        </authorList>
    </citation>
    <scope>NUCLEOTIDE SEQUENCE</scope>
    <source>
        <strain evidence="1">UC10</strain>
    </source>
</reference>
<dbReference type="EMBL" id="LT598653">
    <property type="protein sequence ID" value="SBV33185.1"/>
    <property type="molecule type" value="Genomic_DNA"/>
</dbReference>
<proteinExistence type="predicted"/>
<name>A0A1Y5PX40_9SPHN</name>
<dbReference type="KEGG" id="sphu:SPPYR_2065"/>